<dbReference type="Pfam" id="PF23033">
    <property type="entry name" value="DUF7034"/>
    <property type="match status" value="1"/>
</dbReference>
<sequence>MKVIFYLFICIFIFNTFCSLTVSSQPLTLIQKQPFPPLFPDTVIKKCESGFSVVMAANYWISPTDFSVSSDDLDVSTGVYPNLYYRNTTYGNQDFIPITEVRCDRIYSEITSLDPFTVGFYVDFGITSYYSPTDPFIYNILCNIPPPYYCDMTLTRSNHLYYVQVYLFPKYSLGLNSTITVGFNLVSQSNNITFSSLFPWDYPTVVLNATYTQFPLNVDTYYEDFTKQADTINPIAMAYVRNINKTRLFYTYEEEKYYQFQRVMRSGDDDVYFATIPNQYLQVSILGSFICDSRTSSGPNVQLDKQLKSFSGVLSISQALNKTLNVTFVGNEVYSKEIWPIHLNTIMGGDTGITTIIKYPSKFNETGFYYKYQDILSTEFVGGYYSSAETQSLNVFILGNRQSSNMIRATSYFFIFRITVESNYAIKYIYVGNQILYTSDLIKGTATNGTYEKLIPMKKPSGFIVTIFNVRADSIDIYSGQIYNTNLTLPYYQPFQYSQWDVKAFNSNVLYFNLSNSYPDLTPTLTINKYQFNGFYHPLLKLYTIPFNYTFPVMSGNIDYTISDLYTGSIIPSQLIPFNRSLTILNSDDIFPPQLLDVKAFPNKNVIINSSTPVEIGWLLNIYDQNDFEVGYVDIVSDIDANPLRISFGPSNLVNGKYKIIVPESFLLAPKNISMKNMVLGDPTKRERLYNPLVSAVSTSQSEFRISVDHIMTLVSNVPEISNFIATKEVEIYSPNRTVEFDLYIDYKIYTYRSMDQPLIILTSENGQILNITTSLLKSPISTPSKGHYYASTQLPYGFGMNTIFISVYGIIDSQSNYNAYLSTDLRDNSFPFYIVRKTNMDYPIIESTSLLSSYGGSLTLFGKQFGTSNDVVKCSINYNDGNGFQHIDIDFFSGVVIQISNRVKQTNSTSVDIIITKNKVDSNPFRIILFKTNLDPIPPFICPGTPPCNSQGVCRNSGCECRVPWYGPSCSSKIIIIPTPTPQPDPTTNITITDPTYTDFNNITSKVHVIEVREIDSLMNIVSTYKLANWKLNDQTSQTDHPRYQYQSILDGTNTTVYITIEFFNDSRSIDFGGQQIIISPSTIKYSINISSFDFKLKTNMLQVVMEATIQGLSGRDSCSSKQIGSYNEKNDISWIKMNIDKTSLYGRFISYGILDSRVSTVDNRVLDEEVIGTNETDSSSFRSIKIGITIPYFERSALLDPDFSNLIDVGDDSSELDQICSPKSNKRLSNGIIVAIVVASIVFIAIVTTLVILRLKQRKNAREKQIMQNKLKVLEKDK</sequence>
<protein>
    <recommendedName>
        <fullName evidence="6">EGF-like domain-containing protein</fullName>
    </recommendedName>
</protein>
<gene>
    <name evidence="4" type="ORF">PPL_11225</name>
</gene>
<organism evidence="4 5">
    <name type="scientific">Heterostelium pallidum (strain ATCC 26659 / Pp 5 / PN500)</name>
    <name type="common">Cellular slime mold</name>
    <name type="synonym">Polysphondylium pallidum</name>
    <dbReference type="NCBI Taxonomy" id="670386"/>
    <lineage>
        <taxon>Eukaryota</taxon>
        <taxon>Amoebozoa</taxon>
        <taxon>Evosea</taxon>
        <taxon>Eumycetozoa</taxon>
        <taxon>Dictyostelia</taxon>
        <taxon>Acytosteliales</taxon>
        <taxon>Acytosteliaceae</taxon>
        <taxon>Heterostelium</taxon>
    </lineage>
</organism>
<dbReference type="InterPro" id="IPR057709">
    <property type="entry name" value="DUF7949"/>
</dbReference>
<evidence type="ECO:0000259" key="2">
    <source>
        <dbReference type="Pfam" id="PF23033"/>
    </source>
</evidence>
<dbReference type="InterPro" id="IPR055462">
    <property type="entry name" value="DUF7034"/>
</dbReference>
<evidence type="ECO:0000259" key="3">
    <source>
        <dbReference type="Pfam" id="PF25820"/>
    </source>
</evidence>
<dbReference type="GeneID" id="31366693"/>
<dbReference type="AlphaFoldDB" id="D3BTW5"/>
<evidence type="ECO:0008006" key="6">
    <source>
        <dbReference type="Google" id="ProtNLM"/>
    </source>
</evidence>
<evidence type="ECO:0000313" key="5">
    <source>
        <dbReference type="Proteomes" id="UP000001396"/>
    </source>
</evidence>
<comment type="caution">
    <text evidence="4">The sequence shown here is derived from an EMBL/GenBank/DDBJ whole genome shotgun (WGS) entry which is preliminary data.</text>
</comment>
<proteinExistence type="predicted"/>
<keyword evidence="5" id="KW-1185">Reference proteome</keyword>
<evidence type="ECO:0000313" key="4">
    <source>
        <dbReference type="EMBL" id="EFA75151.1"/>
    </source>
</evidence>
<dbReference type="RefSeq" id="XP_020427285.1">
    <property type="nucleotide sequence ID" value="XM_020581982.1"/>
</dbReference>
<dbReference type="Pfam" id="PF25820">
    <property type="entry name" value="DUF7949"/>
    <property type="match status" value="1"/>
</dbReference>
<dbReference type="InParanoid" id="D3BTW5"/>
<feature type="domain" description="DUF7034" evidence="2">
    <location>
        <begin position="719"/>
        <end position="840"/>
    </location>
</feature>
<feature type="transmembrane region" description="Helical" evidence="1">
    <location>
        <begin position="1234"/>
        <end position="1257"/>
    </location>
</feature>
<dbReference type="PANTHER" id="PTHR31378:SF17">
    <property type="match status" value="1"/>
</dbReference>
<dbReference type="Proteomes" id="UP000001396">
    <property type="component" value="Unassembled WGS sequence"/>
</dbReference>
<keyword evidence="1" id="KW-1133">Transmembrane helix</keyword>
<evidence type="ECO:0000256" key="1">
    <source>
        <dbReference type="SAM" id="Phobius"/>
    </source>
</evidence>
<accession>D3BTW5</accession>
<reference evidence="4 5" key="1">
    <citation type="journal article" date="2011" name="Genome Res.">
        <title>Phylogeny-wide analysis of social amoeba genomes highlights ancient origins for complex intercellular communication.</title>
        <authorList>
            <person name="Heidel A.J."/>
            <person name="Lawal H.M."/>
            <person name="Felder M."/>
            <person name="Schilde C."/>
            <person name="Helps N.R."/>
            <person name="Tunggal B."/>
            <person name="Rivero F."/>
            <person name="John U."/>
            <person name="Schleicher M."/>
            <person name="Eichinger L."/>
            <person name="Platzer M."/>
            <person name="Noegel A.A."/>
            <person name="Schaap P."/>
            <person name="Gloeckner G."/>
        </authorList>
    </citation>
    <scope>NUCLEOTIDE SEQUENCE [LARGE SCALE GENOMIC DNA]</scope>
    <source>
        <strain evidence="5">ATCC 26659 / Pp 5 / PN500</strain>
    </source>
</reference>
<dbReference type="PANTHER" id="PTHR31378">
    <property type="entry name" value="EGF-LIKE DOMAIN-CONTAINING PROTEIN-RELATED-RELATED"/>
    <property type="match status" value="1"/>
</dbReference>
<name>D3BTW5_HETP5</name>
<dbReference type="EMBL" id="ADBJ01000056">
    <property type="protein sequence ID" value="EFA75151.1"/>
    <property type="molecule type" value="Genomic_DNA"/>
</dbReference>
<feature type="domain" description="DUF7949" evidence="3">
    <location>
        <begin position="943"/>
        <end position="975"/>
    </location>
</feature>
<dbReference type="CDD" id="cd12087">
    <property type="entry name" value="TM_EGFR-like"/>
    <property type="match status" value="1"/>
</dbReference>
<keyword evidence="1" id="KW-0812">Transmembrane</keyword>
<keyword evidence="1" id="KW-0472">Membrane</keyword>